<dbReference type="OrthoDB" id="6439987at2"/>
<dbReference type="SUPFAM" id="SSF111342">
    <property type="entry name" value="CbiD-like"/>
    <property type="match status" value="1"/>
</dbReference>
<keyword evidence="7" id="KW-1185">Reference proteome</keyword>
<dbReference type="GO" id="GO:0043780">
    <property type="term" value="F:cobalt-precorrin-5B C1-methyltransferase activity"/>
    <property type="evidence" value="ECO:0007669"/>
    <property type="project" value="RHEA"/>
</dbReference>
<gene>
    <name evidence="5" type="primary">cbiD</name>
    <name evidence="6" type="ORF">EHSB41UT_02922</name>
</gene>
<evidence type="ECO:0000256" key="5">
    <source>
        <dbReference type="HAMAP-Rule" id="MF_00787"/>
    </source>
</evidence>
<evidence type="ECO:0000256" key="3">
    <source>
        <dbReference type="ARBA" id="ARBA00022679"/>
    </source>
</evidence>
<dbReference type="InterPro" id="IPR002748">
    <property type="entry name" value="CbiD"/>
</dbReference>
<keyword evidence="1 5" id="KW-0169">Cobalamin biosynthesis</keyword>
<comment type="catalytic activity">
    <reaction evidence="5">
        <text>Co-precorrin-5B + S-adenosyl-L-methionine = Co-precorrin-6A + S-adenosyl-L-homocysteine</text>
        <dbReference type="Rhea" id="RHEA:26285"/>
        <dbReference type="ChEBI" id="CHEBI:57856"/>
        <dbReference type="ChEBI" id="CHEBI:59789"/>
        <dbReference type="ChEBI" id="CHEBI:60063"/>
        <dbReference type="ChEBI" id="CHEBI:60064"/>
        <dbReference type="EC" id="2.1.1.195"/>
    </reaction>
</comment>
<dbReference type="Pfam" id="PF01888">
    <property type="entry name" value="CbiD"/>
    <property type="match status" value="1"/>
</dbReference>
<dbReference type="PIRSF" id="PIRSF026782">
    <property type="entry name" value="CbiD"/>
    <property type="match status" value="1"/>
</dbReference>
<keyword evidence="3 5" id="KW-0808">Transferase</keyword>
<accession>A0A1X7AM57</accession>
<dbReference type="GO" id="GO:0032259">
    <property type="term" value="P:methylation"/>
    <property type="evidence" value="ECO:0007669"/>
    <property type="project" value="UniProtKB-KW"/>
</dbReference>
<dbReference type="RefSeq" id="WP_087111135.1">
    <property type="nucleotide sequence ID" value="NZ_CBCSCN010000006.1"/>
</dbReference>
<reference evidence="6 7" key="1">
    <citation type="submission" date="2017-03" db="EMBL/GenBank/DDBJ databases">
        <authorList>
            <person name="Afonso C.L."/>
            <person name="Miller P.J."/>
            <person name="Scott M.A."/>
            <person name="Spackman E."/>
            <person name="Goraichik I."/>
            <person name="Dimitrov K.M."/>
            <person name="Suarez D.L."/>
            <person name="Swayne D.E."/>
        </authorList>
    </citation>
    <scope>NUCLEOTIDE SEQUENCE [LARGE SCALE GENOMIC DNA]</scope>
    <source>
        <strain evidence="6">SB41UT1</strain>
    </source>
</reference>
<dbReference type="Gene3D" id="3.30.2110.10">
    <property type="entry name" value="CbiD-like"/>
    <property type="match status" value="1"/>
</dbReference>
<dbReference type="AlphaFoldDB" id="A0A1X7AM57"/>
<dbReference type="HAMAP" id="MF_00787">
    <property type="entry name" value="CbiD"/>
    <property type="match status" value="1"/>
</dbReference>
<evidence type="ECO:0000313" key="7">
    <source>
        <dbReference type="Proteomes" id="UP000196573"/>
    </source>
</evidence>
<evidence type="ECO:0000256" key="4">
    <source>
        <dbReference type="ARBA" id="ARBA00022691"/>
    </source>
</evidence>
<name>A0A1X7AM57_9GAMM</name>
<dbReference type="PANTHER" id="PTHR35863:SF1">
    <property type="entry name" value="COBALT-PRECORRIN-5B C(1)-METHYLTRANSFERASE"/>
    <property type="match status" value="1"/>
</dbReference>
<dbReference type="InterPro" id="IPR036074">
    <property type="entry name" value="CbiD_sf"/>
</dbReference>
<evidence type="ECO:0000256" key="2">
    <source>
        <dbReference type="ARBA" id="ARBA00022603"/>
    </source>
</evidence>
<dbReference type="NCBIfam" id="TIGR00312">
    <property type="entry name" value="cbiD"/>
    <property type="match status" value="1"/>
</dbReference>
<dbReference type="PANTHER" id="PTHR35863">
    <property type="entry name" value="COBALT-PRECORRIN-5B C(1)-METHYLTRANSFERASE"/>
    <property type="match status" value="1"/>
</dbReference>
<dbReference type="NCBIfam" id="NF000849">
    <property type="entry name" value="PRK00075.1-1"/>
    <property type="match status" value="1"/>
</dbReference>
<evidence type="ECO:0000313" key="6">
    <source>
        <dbReference type="EMBL" id="SMA48835.1"/>
    </source>
</evidence>
<protein>
    <recommendedName>
        <fullName evidence="5">Cobalt-precorrin-5B C(1)-methyltransferase</fullName>
        <ecNumber evidence="5">2.1.1.195</ecNumber>
    </recommendedName>
    <alternativeName>
        <fullName evidence="5">Cobalt-precorrin-6A synthase</fullName>
    </alternativeName>
</protein>
<organism evidence="6 7">
    <name type="scientific">Parendozoicomonas haliclonae</name>
    <dbReference type="NCBI Taxonomy" id="1960125"/>
    <lineage>
        <taxon>Bacteria</taxon>
        <taxon>Pseudomonadati</taxon>
        <taxon>Pseudomonadota</taxon>
        <taxon>Gammaproteobacteria</taxon>
        <taxon>Oceanospirillales</taxon>
        <taxon>Endozoicomonadaceae</taxon>
        <taxon>Parendozoicomonas</taxon>
    </lineage>
</organism>
<evidence type="ECO:0000256" key="1">
    <source>
        <dbReference type="ARBA" id="ARBA00022573"/>
    </source>
</evidence>
<comment type="pathway">
    <text evidence="5">Cofactor biosynthesis; adenosylcobalamin biosynthesis; cob(II)yrinate a,c-diamide from sirohydrochlorin (anaerobic route): step 6/10.</text>
</comment>
<sequence>MSEKLAKHSVISRNRDKKALRPGFTTGACAAAAARAAAKTLLSGEELKEITITLPIGQEATFAVVRTEWQDDSVICTVIKDAGDDPDCTHGAEICAQVRVLPEAGIQLEGGEGVARVTKPGLGLEVGGPAINPVPRKNIIEMVQLELDALARGNNSIGADVIISVPAGRELAKQTISERLGLIDGISILGTRGTVKPFSTSAYASSVRQTIEVATVNGTHDFVLTTGGRTEKFGIDYYPSLTKESFVQAGDFVGVGLRSAARYHARRVMIVGMIGKIAKLADGAMMTHVSGPAVNFVMLADLAAQFGADETLCAEIRTANTARHVFEMVEEAGLPGFYDALCEKVVDAAAAYGRHAFPVECLLIDFQGQLLGSARQPTFTALTA</sequence>
<comment type="similarity">
    <text evidence="5">Belongs to the CbiD family.</text>
</comment>
<keyword evidence="4 5" id="KW-0949">S-adenosyl-L-methionine</keyword>
<dbReference type="EC" id="2.1.1.195" evidence="5"/>
<comment type="function">
    <text evidence="5">Catalyzes the methylation of C-1 in cobalt-precorrin-5B to form cobalt-precorrin-6A.</text>
</comment>
<dbReference type="GO" id="GO:0019251">
    <property type="term" value="P:anaerobic cobalamin biosynthetic process"/>
    <property type="evidence" value="ECO:0007669"/>
    <property type="project" value="UniProtKB-UniRule"/>
</dbReference>
<dbReference type="UniPathway" id="UPA00148">
    <property type="reaction ID" value="UER00227"/>
</dbReference>
<dbReference type="EMBL" id="FWPT01000006">
    <property type="protein sequence ID" value="SMA48835.1"/>
    <property type="molecule type" value="Genomic_DNA"/>
</dbReference>
<proteinExistence type="inferred from homology"/>
<keyword evidence="2 5" id="KW-0489">Methyltransferase</keyword>
<dbReference type="Proteomes" id="UP000196573">
    <property type="component" value="Unassembled WGS sequence"/>
</dbReference>